<name>A0A2G6KAN1_9ACTN</name>
<feature type="region of interest" description="Disordered" evidence="1">
    <location>
        <begin position="1"/>
        <end position="21"/>
    </location>
</feature>
<dbReference type="AlphaFoldDB" id="A0A2G6KAN1"/>
<gene>
    <name evidence="2" type="ORF">CSA55_02985</name>
</gene>
<protein>
    <submittedName>
        <fullName evidence="2">Uncharacterized protein</fullName>
    </submittedName>
</protein>
<proteinExistence type="predicted"/>
<reference evidence="2 3" key="1">
    <citation type="submission" date="2017-10" db="EMBL/GenBank/DDBJ databases">
        <title>Novel microbial diversity and functional potential in the marine mammal oral microbiome.</title>
        <authorList>
            <person name="Dudek N.K."/>
            <person name="Sun C.L."/>
            <person name="Burstein D."/>
            <person name="Kantor R.S."/>
            <person name="Aliaga Goltsman D.S."/>
            <person name="Bik E.M."/>
            <person name="Thomas B.C."/>
            <person name="Banfield J.F."/>
            <person name="Relman D.A."/>
        </authorList>
    </citation>
    <scope>NUCLEOTIDE SEQUENCE [LARGE SCALE GENOMIC DNA]</scope>
    <source>
        <strain evidence="2">DOLJORAL78_61_10</strain>
    </source>
</reference>
<dbReference type="EMBL" id="PDSL01000043">
    <property type="protein sequence ID" value="PIE32721.1"/>
    <property type="molecule type" value="Genomic_DNA"/>
</dbReference>
<evidence type="ECO:0000313" key="2">
    <source>
        <dbReference type="EMBL" id="PIE32721.1"/>
    </source>
</evidence>
<accession>A0A2G6KAN1</accession>
<sequence length="65" mass="7019">MFSSLHDRSTDSSSRPEHHTDSLFLIPADGSSLDNTSSFTPDALRVIALLRQAGMIAPAEYLLAS</sequence>
<evidence type="ECO:0000256" key="1">
    <source>
        <dbReference type="SAM" id="MobiDB-lite"/>
    </source>
</evidence>
<dbReference type="Proteomes" id="UP000230914">
    <property type="component" value="Unassembled WGS sequence"/>
</dbReference>
<evidence type="ECO:0000313" key="3">
    <source>
        <dbReference type="Proteomes" id="UP000230914"/>
    </source>
</evidence>
<organism evidence="2 3">
    <name type="scientific">Ilumatobacter coccineus</name>
    <dbReference type="NCBI Taxonomy" id="467094"/>
    <lineage>
        <taxon>Bacteria</taxon>
        <taxon>Bacillati</taxon>
        <taxon>Actinomycetota</taxon>
        <taxon>Acidimicrobiia</taxon>
        <taxon>Acidimicrobiales</taxon>
        <taxon>Ilumatobacteraceae</taxon>
        <taxon>Ilumatobacter</taxon>
    </lineage>
</organism>
<comment type="caution">
    <text evidence="2">The sequence shown here is derived from an EMBL/GenBank/DDBJ whole genome shotgun (WGS) entry which is preliminary data.</text>
</comment>